<dbReference type="Proteomes" id="UP000577724">
    <property type="component" value="Unassembled WGS sequence"/>
</dbReference>
<keyword evidence="4" id="KW-1185">Reference proteome</keyword>
<dbReference type="Pfam" id="PF07833">
    <property type="entry name" value="Cu_amine_oxidN1"/>
    <property type="match status" value="1"/>
</dbReference>
<dbReference type="SUPFAM" id="SSF55383">
    <property type="entry name" value="Copper amine oxidase, domain N"/>
    <property type="match status" value="1"/>
</dbReference>
<feature type="chain" id="PRO_5046443464" description="Copper amine oxidase-like N-terminal domain-containing protein" evidence="1">
    <location>
        <begin position="28"/>
        <end position="257"/>
    </location>
</feature>
<dbReference type="Gene3D" id="3.30.457.10">
    <property type="entry name" value="Copper amine oxidase-like, N-terminal domain"/>
    <property type="match status" value="1"/>
</dbReference>
<feature type="domain" description="Copper amine oxidase-like N-terminal" evidence="2">
    <location>
        <begin position="59"/>
        <end position="99"/>
    </location>
</feature>
<gene>
    <name evidence="3" type="ORF">HP548_12120</name>
</gene>
<evidence type="ECO:0000313" key="4">
    <source>
        <dbReference type="Proteomes" id="UP000577724"/>
    </source>
</evidence>
<sequence>MNYKKKFINAGLLTAMVSLLIAGSAFAKTTTSIQATIESHIKVIKDGQELTLRNEQGKKVEPVMIEGSVYVPLRAISETVGWEVDWDNSVKSITLTEPDSGIDPNQPLNPVEPPVRPISLVDFPGTIDSKLLLSTVQSDLQIGTVSFAQGGILKGKSARTTIDFGGESFDTLNLFMGVKKTAPTSVKNSPTNVNEPVEVRFLEIDGKKEISFFTTNIRPTDGVKKFTVDLKGKKKIRIAITSDLTDTQLILGDPMFD</sequence>
<keyword evidence="1" id="KW-0732">Signal</keyword>
<name>A0ABX2MLC1_9BACL</name>
<reference evidence="3 4" key="1">
    <citation type="submission" date="2020-05" db="EMBL/GenBank/DDBJ databases">
        <title>Genome Sequencing of Type Strains.</title>
        <authorList>
            <person name="Lemaire J.F."/>
            <person name="Inderbitzin P."/>
            <person name="Gregorio O.A."/>
            <person name="Collins S.B."/>
            <person name="Wespe N."/>
            <person name="Knight-Connoni V."/>
        </authorList>
    </citation>
    <scope>NUCLEOTIDE SEQUENCE [LARGE SCALE GENOMIC DNA]</scope>
    <source>
        <strain evidence="3 4">DSM 19942</strain>
    </source>
</reference>
<dbReference type="InterPro" id="IPR012854">
    <property type="entry name" value="Cu_amine_oxidase-like_N"/>
</dbReference>
<accession>A0ABX2MLC1</accession>
<evidence type="ECO:0000313" key="3">
    <source>
        <dbReference type="EMBL" id="NUU54825.1"/>
    </source>
</evidence>
<dbReference type="GeneID" id="97131461"/>
<organism evidence="3 4">
    <name type="scientific">Paenibacillus taichungensis</name>
    <dbReference type="NCBI Taxonomy" id="484184"/>
    <lineage>
        <taxon>Bacteria</taxon>
        <taxon>Bacillati</taxon>
        <taxon>Bacillota</taxon>
        <taxon>Bacilli</taxon>
        <taxon>Bacillales</taxon>
        <taxon>Paenibacillaceae</taxon>
        <taxon>Paenibacillus</taxon>
    </lineage>
</organism>
<evidence type="ECO:0000259" key="2">
    <source>
        <dbReference type="Pfam" id="PF07833"/>
    </source>
</evidence>
<dbReference type="EMBL" id="JABMCC010000107">
    <property type="protein sequence ID" value="NUU54825.1"/>
    <property type="molecule type" value="Genomic_DNA"/>
</dbReference>
<feature type="signal peptide" evidence="1">
    <location>
        <begin position="1"/>
        <end position="27"/>
    </location>
</feature>
<protein>
    <recommendedName>
        <fullName evidence="2">Copper amine oxidase-like N-terminal domain-containing protein</fullName>
    </recommendedName>
</protein>
<evidence type="ECO:0000256" key="1">
    <source>
        <dbReference type="SAM" id="SignalP"/>
    </source>
</evidence>
<dbReference type="InterPro" id="IPR036582">
    <property type="entry name" value="Mao_N_sf"/>
</dbReference>
<proteinExistence type="predicted"/>
<comment type="caution">
    <text evidence="3">The sequence shown here is derived from an EMBL/GenBank/DDBJ whole genome shotgun (WGS) entry which is preliminary data.</text>
</comment>
<dbReference type="RefSeq" id="WP_175381771.1">
    <property type="nucleotide sequence ID" value="NZ_CBCRYD010000035.1"/>
</dbReference>